<accession>A0A183U9U3</accession>
<keyword evidence="2" id="KW-1185">Reference proteome</keyword>
<proteinExistence type="predicted"/>
<gene>
    <name evidence="1" type="ORF">TCNE_LOCUS5262</name>
</gene>
<dbReference type="EMBL" id="UYWY01012410">
    <property type="protein sequence ID" value="VDM34752.1"/>
    <property type="molecule type" value="Genomic_DNA"/>
</dbReference>
<evidence type="ECO:0000313" key="1">
    <source>
        <dbReference type="EMBL" id="VDM34752.1"/>
    </source>
</evidence>
<organism evidence="2 3">
    <name type="scientific">Toxocara canis</name>
    <name type="common">Canine roundworm</name>
    <dbReference type="NCBI Taxonomy" id="6265"/>
    <lineage>
        <taxon>Eukaryota</taxon>
        <taxon>Metazoa</taxon>
        <taxon>Ecdysozoa</taxon>
        <taxon>Nematoda</taxon>
        <taxon>Chromadorea</taxon>
        <taxon>Rhabditida</taxon>
        <taxon>Spirurina</taxon>
        <taxon>Ascaridomorpha</taxon>
        <taxon>Ascaridoidea</taxon>
        <taxon>Toxocaridae</taxon>
        <taxon>Toxocara</taxon>
    </lineage>
</organism>
<sequence length="57" mass="6769">MEESAFERCSMLKALDVRDLRKLRWSWWTALGNGVFCSLRPEYVLLGHIYLSTIEYN</sequence>
<evidence type="ECO:0000313" key="2">
    <source>
        <dbReference type="Proteomes" id="UP000050794"/>
    </source>
</evidence>
<dbReference type="WBParaSite" id="TCNE_0000526301-mRNA-1">
    <property type="protein sequence ID" value="TCNE_0000526301-mRNA-1"/>
    <property type="gene ID" value="TCNE_0000526301"/>
</dbReference>
<reference evidence="3" key="1">
    <citation type="submission" date="2016-06" db="UniProtKB">
        <authorList>
            <consortium name="WormBaseParasite"/>
        </authorList>
    </citation>
    <scope>IDENTIFICATION</scope>
</reference>
<protein>
    <submittedName>
        <fullName evidence="1 3">Uncharacterized protein</fullName>
    </submittedName>
</protein>
<dbReference type="AlphaFoldDB" id="A0A183U9U3"/>
<reference evidence="1 2" key="2">
    <citation type="submission" date="2018-11" db="EMBL/GenBank/DDBJ databases">
        <authorList>
            <consortium name="Pathogen Informatics"/>
        </authorList>
    </citation>
    <scope>NUCLEOTIDE SEQUENCE [LARGE SCALE GENOMIC DNA]</scope>
</reference>
<name>A0A183U9U3_TOXCA</name>
<dbReference type="Proteomes" id="UP000050794">
    <property type="component" value="Unassembled WGS sequence"/>
</dbReference>
<evidence type="ECO:0000313" key="3">
    <source>
        <dbReference type="WBParaSite" id="TCNE_0000526301-mRNA-1"/>
    </source>
</evidence>